<proteinExistence type="predicted"/>
<evidence type="ECO:0000313" key="2">
    <source>
        <dbReference type="Proteomes" id="UP000238916"/>
    </source>
</evidence>
<protein>
    <submittedName>
        <fullName evidence="1">Uncharacterized protein</fullName>
    </submittedName>
</protein>
<reference evidence="2" key="1">
    <citation type="submission" date="2018-02" db="EMBL/GenBank/DDBJ databases">
        <authorList>
            <person name="Hausmann B."/>
        </authorList>
    </citation>
    <scope>NUCLEOTIDE SEQUENCE [LARGE SCALE GENOMIC DNA]</scope>
    <source>
        <strain evidence="2">Peat soil MAG SbF1</strain>
    </source>
</reference>
<evidence type="ECO:0000313" key="1">
    <source>
        <dbReference type="EMBL" id="SPF40561.1"/>
    </source>
</evidence>
<dbReference type="AlphaFoldDB" id="A0A2U3KLM4"/>
<accession>A0A2U3KLM4</accession>
<dbReference type="EMBL" id="OMOF01000144">
    <property type="protein sequence ID" value="SPF40561.1"/>
    <property type="molecule type" value="Genomic_DNA"/>
</dbReference>
<gene>
    <name evidence="1" type="ORF">SBF1_2280003</name>
</gene>
<organism evidence="1 2">
    <name type="scientific">Candidatus Desulfosporosinus infrequens</name>
    <dbReference type="NCBI Taxonomy" id="2043169"/>
    <lineage>
        <taxon>Bacteria</taxon>
        <taxon>Bacillati</taxon>
        <taxon>Bacillota</taxon>
        <taxon>Clostridia</taxon>
        <taxon>Eubacteriales</taxon>
        <taxon>Desulfitobacteriaceae</taxon>
        <taxon>Desulfosporosinus</taxon>
    </lineage>
</organism>
<name>A0A2U3KLM4_9FIRM</name>
<dbReference type="Proteomes" id="UP000238916">
    <property type="component" value="Unassembled WGS sequence"/>
</dbReference>
<sequence length="43" mass="5095">MFRGYLEKTVMLGELTFKKRISKWQVAKEFTGNENPRDVFKNG</sequence>